<reference evidence="1" key="1">
    <citation type="journal article" date="2023" name="G3 (Bethesda)">
        <title>A reference genome for the long-term kleptoplast-retaining sea slug Elysia crispata morphotype clarki.</title>
        <authorList>
            <person name="Eastman K.E."/>
            <person name="Pendleton A.L."/>
            <person name="Shaikh M.A."/>
            <person name="Suttiyut T."/>
            <person name="Ogas R."/>
            <person name="Tomko P."/>
            <person name="Gavelis G."/>
            <person name="Widhalm J.R."/>
            <person name="Wisecaver J.H."/>
        </authorList>
    </citation>
    <scope>NUCLEOTIDE SEQUENCE</scope>
    <source>
        <strain evidence="1">ECLA1</strain>
    </source>
</reference>
<dbReference type="EMBL" id="JAWDGP010001105">
    <property type="protein sequence ID" value="KAK3794575.1"/>
    <property type="molecule type" value="Genomic_DNA"/>
</dbReference>
<comment type="caution">
    <text evidence="1">The sequence shown here is derived from an EMBL/GenBank/DDBJ whole genome shotgun (WGS) entry which is preliminary data.</text>
</comment>
<evidence type="ECO:0000313" key="1">
    <source>
        <dbReference type="EMBL" id="KAK3794575.1"/>
    </source>
</evidence>
<organism evidence="1 2">
    <name type="scientific">Elysia crispata</name>
    <name type="common">lettuce slug</name>
    <dbReference type="NCBI Taxonomy" id="231223"/>
    <lineage>
        <taxon>Eukaryota</taxon>
        <taxon>Metazoa</taxon>
        <taxon>Spiralia</taxon>
        <taxon>Lophotrochozoa</taxon>
        <taxon>Mollusca</taxon>
        <taxon>Gastropoda</taxon>
        <taxon>Heterobranchia</taxon>
        <taxon>Euthyneura</taxon>
        <taxon>Panpulmonata</taxon>
        <taxon>Sacoglossa</taxon>
        <taxon>Placobranchoidea</taxon>
        <taxon>Plakobranchidae</taxon>
        <taxon>Elysia</taxon>
    </lineage>
</organism>
<protein>
    <submittedName>
        <fullName evidence="1">Uncharacterized protein</fullName>
    </submittedName>
</protein>
<proteinExistence type="predicted"/>
<sequence length="117" mass="12989">MLSLTALHVVVVPVGRPIVAVLEQGDQTGTRSLSNNENTGHLDLLLLLSQQCERYIIRQIVIGEAGEDTRLGVDVYQNLETACCDREVNGATLFRTSVRQENTVWWRTYPDGSSSTQ</sequence>
<evidence type="ECO:0000313" key="2">
    <source>
        <dbReference type="Proteomes" id="UP001283361"/>
    </source>
</evidence>
<dbReference type="Proteomes" id="UP001283361">
    <property type="component" value="Unassembled WGS sequence"/>
</dbReference>
<accession>A0AAE1AVL5</accession>
<gene>
    <name evidence="1" type="ORF">RRG08_003724</name>
</gene>
<keyword evidence="2" id="KW-1185">Reference proteome</keyword>
<dbReference type="AlphaFoldDB" id="A0AAE1AVL5"/>
<name>A0AAE1AVL5_9GAST</name>